<dbReference type="Gene3D" id="1.20.120.1080">
    <property type="match status" value="1"/>
</dbReference>
<dbReference type="InterPro" id="IPR013689">
    <property type="entry name" value="RNA_helicase_ATP-dep_HrpB_C"/>
</dbReference>
<dbReference type="GO" id="GO:0004386">
    <property type="term" value="F:helicase activity"/>
    <property type="evidence" value="ECO:0007669"/>
    <property type="project" value="UniProtKB-KW"/>
</dbReference>
<gene>
    <name evidence="8" type="primary">hrpB</name>
    <name evidence="8" type="ORF">RM573_16050</name>
</gene>
<reference evidence="8 9" key="1">
    <citation type="submission" date="2023-09" db="EMBL/GenBank/DDBJ databases">
        <authorList>
            <person name="Rey-Velasco X."/>
        </authorList>
    </citation>
    <scope>NUCLEOTIDE SEQUENCE [LARGE SCALE GENOMIC DNA]</scope>
    <source>
        <strain evidence="8 9">W431</strain>
    </source>
</reference>
<keyword evidence="4" id="KW-0067">ATP-binding</keyword>
<dbReference type="RefSeq" id="WP_311584348.1">
    <property type="nucleotide sequence ID" value="NZ_JAVRIF010000011.1"/>
</dbReference>
<dbReference type="SUPFAM" id="SSF52540">
    <property type="entry name" value="P-loop containing nucleoside triphosphate hydrolases"/>
    <property type="match status" value="1"/>
</dbReference>
<evidence type="ECO:0000256" key="5">
    <source>
        <dbReference type="SAM" id="MobiDB-lite"/>
    </source>
</evidence>
<sequence>MPTPLPIDNLKAKFLSSLKLHRTLILSAEPGAGKSTRLPLWLLAEQPELPELSQRKIYLLQPRRVAAKNIATYLASQLGETVGKRVGYRLRNESKVSEYTRLEVITEGVFVQIMQADPELTNTSLVIFDEFHERSLQADLAFAIARDIQQGLREDLTLLLMSATLASDELANALPDAVCLHIQGRSFPVTLEYQPIKNNQPWREQILAVILQTLKMHDGSMLVFLPGSGDIRYLASALNKRANDTLIICPLYGDLSLVEQQQAIKPCQANVRKIVLTTNIAETSLTIEGINIVIDSGLEKVALYDESTLTNKLTQRNIAKSSAIQRMGRAGRLSSGHCIRLFDEEEFHRRAMQNGLAIHQADILPVVIEAARWQVSRLKDMPFLDLPNEIMEEQAWQTLKNIDVVDDKRQLTRHGQQVVNLSCHARFAHMIIQAKSLEKKYHCQGLAYLACILAALLEERDVFSIEQARDNSDIVQRVRFILSKTQNYKARQIMRQANKLAENISIELGNSQQIEKLPLDNLGLLVYLAYPERLLKRRNDQGDYLASNGKGIKLAFADALNNEEYLVAAHVTQFQQQLQLRIAAIVDIEQLLAWSLVKTSMHEHLTFDEKSGRILAVNQQKIGAILLKEKPDKSLISGEKIFALWQAQLRKNGLSLLNWQSEDKNLWLRWQWLNLTFSELKLPDVSERSLIERSSLWLQPFISDITHRAQIAKLNVSEMLLTLLDYQQQQQLNTYAPSYYVGPTGRKCAIRYSLEQAPIVSLPMQEVYGLKITPTVGGNSAKVNLTFELLSPAQRPIQVTADLAGFWQGSYKAVQKDMKAQYPKHYWPDDPASAQPTNKTKRHMKAP</sequence>
<dbReference type="PIRSF" id="PIRSF005496">
    <property type="entry name" value="ATP_hel_hrpB"/>
    <property type="match status" value="1"/>
</dbReference>
<dbReference type="Pfam" id="PF00270">
    <property type="entry name" value="DEAD"/>
    <property type="match status" value="1"/>
</dbReference>
<proteinExistence type="predicted"/>
<dbReference type="InterPro" id="IPR011545">
    <property type="entry name" value="DEAD/DEAH_box_helicase_dom"/>
</dbReference>
<evidence type="ECO:0000313" key="9">
    <source>
        <dbReference type="Proteomes" id="UP001266357"/>
    </source>
</evidence>
<dbReference type="InterPro" id="IPR010225">
    <property type="entry name" value="HrpB"/>
</dbReference>
<evidence type="ECO:0000256" key="2">
    <source>
        <dbReference type="ARBA" id="ARBA00022801"/>
    </source>
</evidence>
<dbReference type="Gene3D" id="3.40.50.300">
    <property type="entry name" value="P-loop containing nucleotide triphosphate hydrolases"/>
    <property type="match status" value="2"/>
</dbReference>
<feature type="domain" description="Helicase ATP-binding" evidence="6">
    <location>
        <begin position="15"/>
        <end position="173"/>
    </location>
</feature>
<evidence type="ECO:0000256" key="1">
    <source>
        <dbReference type="ARBA" id="ARBA00022741"/>
    </source>
</evidence>
<dbReference type="Pfam" id="PF08482">
    <property type="entry name" value="HrpB_C"/>
    <property type="match status" value="1"/>
</dbReference>
<dbReference type="PANTHER" id="PTHR43519">
    <property type="entry name" value="ATP-DEPENDENT RNA HELICASE HRPB"/>
    <property type="match status" value="1"/>
</dbReference>
<dbReference type="EMBL" id="JAVRIF010000011">
    <property type="protein sequence ID" value="MDT0605117.1"/>
    <property type="molecule type" value="Genomic_DNA"/>
</dbReference>
<dbReference type="SMART" id="SM00490">
    <property type="entry name" value="HELICc"/>
    <property type="match status" value="1"/>
</dbReference>
<dbReference type="CDD" id="cd18791">
    <property type="entry name" value="SF2_C_RHA"/>
    <property type="match status" value="1"/>
</dbReference>
<keyword evidence="9" id="KW-1185">Reference proteome</keyword>
<evidence type="ECO:0000259" key="7">
    <source>
        <dbReference type="PROSITE" id="PS51194"/>
    </source>
</evidence>
<dbReference type="Proteomes" id="UP001266357">
    <property type="component" value="Unassembled WGS sequence"/>
</dbReference>
<protein>
    <submittedName>
        <fullName evidence="8">ATP-dependent helicase HrpB</fullName>
    </submittedName>
</protein>
<dbReference type="InterPro" id="IPR014001">
    <property type="entry name" value="Helicase_ATP-bd"/>
</dbReference>
<dbReference type="PANTHER" id="PTHR43519:SF1">
    <property type="entry name" value="ATP-DEPENDENT RNA HELICASE HRPB"/>
    <property type="match status" value="1"/>
</dbReference>
<feature type="region of interest" description="Disordered" evidence="5">
    <location>
        <begin position="825"/>
        <end position="847"/>
    </location>
</feature>
<dbReference type="PROSITE" id="PS51192">
    <property type="entry name" value="HELICASE_ATP_BIND_1"/>
    <property type="match status" value="1"/>
</dbReference>
<keyword evidence="2" id="KW-0378">Hydrolase</keyword>
<dbReference type="PROSITE" id="PS51194">
    <property type="entry name" value="HELICASE_CTER"/>
    <property type="match status" value="1"/>
</dbReference>
<keyword evidence="1" id="KW-0547">Nucleotide-binding</keyword>
<dbReference type="NCBIfam" id="TIGR01970">
    <property type="entry name" value="DEAH_box_HrpB"/>
    <property type="match status" value="1"/>
</dbReference>
<dbReference type="SMART" id="SM00847">
    <property type="entry name" value="HA2"/>
    <property type="match status" value="1"/>
</dbReference>
<organism evidence="8 9">
    <name type="scientific">Thalassotalea castellviae</name>
    <dbReference type="NCBI Taxonomy" id="3075612"/>
    <lineage>
        <taxon>Bacteria</taxon>
        <taxon>Pseudomonadati</taxon>
        <taxon>Pseudomonadota</taxon>
        <taxon>Gammaproteobacteria</taxon>
        <taxon>Alteromonadales</taxon>
        <taxon>Colwelliaceae</taxon>
        <taxon>Thalassotalea</taxon>
    </lineage>
</organism>
<evidence type="ECO:0000259" key="6">
    <source>
        <dbReference type="PROSITE" id="PS51192"/>
    </source>
</evidence>
<keyword evidence="3 8" id="KW-0347">Helicase</keyword>
<dbReference type="InterPro" id="IPR001650">
    <property type="entry name" value="Helicase_C-like"/>
</dbReference>
<comment type="caution">
    <text evidence="8">The sequence shown here is derived from an EMBL/GenBank/DDBJ whole genome shotgun (WGS) entry which is preliminary data.</text>
</comment>
<evidence type="ECO:0000313" key="8">
    <source>
        <dbReference type="EMBL" id="MDT0605117.1"/>
    </source>
</evidence>
<dbReference type="Pfam" id="PF00271">
    <property type="entry name" value="Helicase_C"/>
    <property type="match status" value="1"/>
</dbReference>
<evidence type="ECO:0000256" key="4">
    <source>
        <dbReference type="ARBA" id="ARBA00022840"/>
    </source>
</evidence>
<accession>A0ABU3A6E4</accession>
<feature type="domain" description="Helicase C-terminal" evidence="7">
    <location>
        <begin position="205"/>
        <end position="372"/>
    </location>
</feature>
<dbReference type="InterPro" id="IPR027417">
    <property type="entry name" value="P-loop_NTPase"/>
</dbReference>
<dbReference type="SMART" id="SM00487">
    <property type="entry name" value="DEXDc"/>
    <property type="match status" value="1"/>
</dbReference>
<dbReference type="InterPro" id="IPR007502">
    <property type="entry name" value="Helicase-assoc_dom"/>
</dbReference>
<dbReference type="CDD" id="cd17990">
    <property type="entry name" value="DEXHc_HrpB"/>
    <property type="match status" value="1"/>
</dbReference>
<evidence type="ECO:0000256" key="3">
    <source>
        <dbReference type="ARBA" id="ARBA00022806"/>
    </source>
</evidence>
<name>A0ABU3A6E4_9GAMM</name>
<dbReference type="InterPro" id="IPR049614">
    <property type="entry name" value="HrpB_DEXH"/>
</dbReference>